<evidence type="ECO:0000313" key="3">
    <source>
        <dbReference type="EMBL" id="SUZ99463.1"/>
    </source>
</evidence>
<feature type="transmembrane region" description="Helical" evidence="2">
    <location>
        <begin position="234"/>
        <end position="253"/>
    </location>
</feature>
<reference evidence="3" key="1">
    <citation type="submission" date="2018-05" db="EMBL/GenBank/DDBJ databases">
        <authorList>
            <person name="Lanie J.A."/>
            <person name="Ng W.-L."/>
            <person name="Kazmierczak K.M."/>
            <person name="Andrzejewski T.M."/>
            <person name="Davidsen T.M."/>
            <person name="Wayne K.J."/>
            <person name="Tettelin H."/>
            <person name="Glass J.I."/>
            <person name="Rusch D."/>
            <person name="Podicherti R."/>
            <person name="Tsui H.-C.T."/>
            <person name="Winkler M.E."/>
        </authorList>
    </citation>
    <scope>NUCLEOTIDE SEQUENCE</scope>
</reference>
<evidence type="ECO:0000256" key="1">
    <source>
        <dbReference type="SAM" id="MobiDB-lite"/>
    </source>
</evidence>
<gene>
    <name evidence="3" type="ORF">METZ01_LOCUS52317</name>
</gene>
<evidence type="ECO:0000256" key="2">
    <source>
        <dbReference type="SAM" id="Phobius"/>
    </source>
</evidence>
<organism evidence="3">
    <name type="scientific">marine metagenome</name>
    <dbReference type="NCBI Taxonomy" id="408172"/>
    <lineage>
        <taxon>unclassified sequences</taxon>
        <taxon>metagenomes</taxon>
        <taxon>ecological metagenomes</taxon>
    </lineage>
</organism>
<dbReference type="AlphaFoldDB" id="A0A381SE98"/>
<feature type="transmembrane region" description="Helical" evidence="2">
    <location>
        <begin position="102"/>
        <end position="123"/>
    </location>
</feature>
<accession>A0A381SE98</accession>
<feature type="compositionally biased region" description="Polar residues" evidence="1">
    <location>
        <begin position="1"/>
        <end position="21"/>
    </location>
</feature>
<dbReference type="PANTHER" id="PTHR37308">
    <property type="entry name" value="INTEGRAL MEMBRANE PROTEIN"/>
    <property type="match status" value="1"/>
</dbReference>
<dbReference type="InterPro" id="IPR007163">
    <property type="entry name" value="VCA0040-like"/>
</dbReference>
<feature type="transmembrane region" description="Helical" evidence="2">
    <location>
        <begin position="160"/>
        <end position="180"/>
    </location>
</feature>
<feature type="transmembrane region" description="Helical" evidence="2">
    <location>
        <begin position="186"/>
        <end position="213"/>
    </location>
</feature>
<dbReference type="Pfam" id="PF04018">
    <property type="entry name" value="VCA0040-like"/>
    <property type="match status" value="1"/>
</dbReference>
<feature type="transmembrane region" description="Helical" evidence="2">
    <location>
        <begin position="135"/>
        <end position="153"/>
    </location>
</feature>
<sequence>MSSNSPEFSENSDHSTTSSPESWKKAWLASPGPRTFAEHVNLFIKGLGMGTADIVPGVSGGTIAFITGIYQSLLTAISSINGKMLRKALRLQFKAALAELHLRFLFTLFLGIAVALTSTAHLMHYLLTEQPVPTWSIFFGLITASILVVSHSIKNRISSFPALVLGSLLAYGITSLIPLHTPEEPWFIFLSGMIAICAMILPGLSGSFILLILGKYAFITAALRNPFNLDNLEIIFIFIAGCLVGILGFSRVLRYGLERWHDYTIAVLTGFMIGAMRKVWPWKITLESQVIRGKEHVLREENVWPLLDSELGIALLLMGTGFAVVIFLDKISQNTAKR</sequence>
<feature type="transmembrane region" description="Helical" evidence="2">
    <location>
        <begin position="311"/>
        <end position="328"/>
    </location>
</feature>
<keyword evidence="2" id="KW-1133">Transmembrane helix</keyword>
<keyword evidence="2" id="KW-0812">Transmembrane</keyword>
<dbReference type="PANTHER" id="PTHR37308:SF1">
    <property type="entry name" value="POLYPRENYL-PHOSPHATE TRANSPORTER"/>
    <property type="match status" value="1"/>
</dbReference>
<feature type="transmembrane region" description="Helical" evidence="2">
    <location>
        <begin position="63"/>
        <end position="81"/>
    </location>
</feature>
<protein>
    <recommendedName>
        <fullName evidence="4">DUF368 domain-containing protein</fullName>
    </recommendedName>
</protein>
<proteinExistence type="predicted"/>
<feature type="region of interest" description="Disordered" evidence="1">
    <location>
        <begin position="1"/>
        <end position="26"/>
    </location>
</feature>
<keyword evidence="2" id="KW-0472">Membrane</keyword>
<evidence type="ECO:0008006" key="4">
    <source>
        <dbReference type="Google" id="ProtNLM"/>
    </source>
</evidence>
<dbReference type="EMBL" id="UINC01002705">
    <property type="protein sequence ID" value="SUZ99463.1"/>
    <property type="molecule type" value="Genomic_DNA"/>
</dbReference>
<name>A0A381SE98_9ZZZZ</name>